<reference evidence="3 4" key="1">
    <citation type="submission" date="2024-10" db="EMBL/GenBank/DDBJ databases">
        <title>The Natural Products Discovery Center: Release of the First 8490 Sequenced Strains for Exploring Actinobacteria Biosynthetic Diversity.</title>
        <authorList>
            <person name="Kalkreuter E."/>
            <person name="Kautsar S.A."/>
            <person name="Yang D."/>
            <person name="Bader C.D."/>
            <person name="Teijaro C.N."/>
            <person name="Fluegel L."/>
            <person name="Davis C.M."/>
            <person name="Simpson J.R."/>
            <person name="Lauterbach L."/>
            <person name="Steele A.D."/>
            <person name="Gui C."/>
            <person name="Meng S."/>
            <person name="Li G."/>
            <person name="Viehrig K."/>
            <person name="Ye F."/>
            <person name="Su P."/>
            <person name="Kiefer A.F."/>
            <person name="Nichols A."/>
            <person name="Cepeda A.J."/>
            <person name="Yan W."/>
            <person name="Fan B."/>
            <person name="Jiang Y."/>
            <person name="Adhikari A."/>
            <person name="Zheng C.-J."/>
            <person name="Schuster L."/>
            <person name="Cowan T.M."/>
            <person name="Smanski M.J."/>
            <person name="Chevrette M.G."/>
            <person name="De Carvalho L.P.S."/>
            <person name="Shen B."/>
        </authorList>
    </citation>
    <scope>NUCLEOTIDE SEQUENCE [LARGE SCALE GENOMIC DNA]</scope>
    <source>
        <strain evidence="3 4">NPDC002593</strain>
    </source>
</reference>
<accession>A0ABW6RST4</accession>
<feature type="compositionally biased region" description="Pro residues" evidence="1">
    <location>
        <begin position="59"/>
        <end position="73"/>
    </location>
</feature>
<keyword evidence="2" id="KW-0812">Transmembrane</keyword>
<dbReference type="RefSeq" id="WP_387402638.1">
    <property type="nucleotide sequence ID" value="NZ_JBIAQY010000002.1"/>
</dbReference>
<evidence type="ECO:0000256" key="1">
    <source>
        <dbReference type="SAM" id="MobiDB-lite"/>
    </source>
</evidence>
<dbReference type="Proteomes" id="UP001601992">
    <property type="component" value="Unassembled WGS sequence"/>
</dbReference>
<evidence type="ECO:0000313" key="4">
    <source>
        <dbReference type="Proteomes" id="UP001601992"/>
    </source>
</evidence>
<comment type="caution">
    <text evidence="3">The sequence shown here is derived from an EMBL/GenBank/DDBJ whole genome shotgun (WGS) entry which is preliminary data.</text>
</comment>
<sequence>MNPMSAWDELSSIVTVLTGCAVALLALGCLWPNPRPTLQPRRPRHPHGPTPRPRHPHQPHGPTPSSCSPPPKPFTLTTAHRDMQLHRDHTCARKRAAFAALVAAGHITPDSYRPWRHQ</sequence>
<keyword evidence="2" id="KW-0472">Membrane</keyword>
<proteinExistence type="predicted"/>
<evidence type="ECO:0000256" key="2">
    <source>
        <dbReference type="SAM" id="Phobius"/>
    </source>
</evidence>
<feature type="transmembrane region" description="Helical" evidence="2">
    <location>
        <begin position="12"/>
        <end position="32"/>
    </location>
</feature>
<organism evidence="3 4">
    <name type="scientific">Nocardia jiangxiensis</name>
    <dbReference type="NCBI Taxonomy" id="282685"/>
    <lineage>
        <taxon>Bacteria</taxon>
        <taxon>Bacillati</taxon>
        <taxon>Actinomycetota</taxon>
        <taxon>Actinomycetes</taxon>
        <taxon>Mycobacteriales</taxon>
        <taxon>Nocardiaceae</taxon>
        <taxon>Nocardia</taxon>
    </lineage>
</organism>
<dbReference type="EMBL" id="JBIAQY010000002">
    <property type="protein sequence ID" value="MFF3567067.1"/>
    <property type="molecule type" value="Genomic_DNA"/>
</dbReference>
<keyword evidence="4" id="KW-1185">Reference proteome</keyword>
<evidence type="ECO:0008006" key="5">
    <source>
        <dbReference type="Google" id="ProtNLM"/>
    </source>
</evidence>
<gene>
    <name evidence="3" type="ORF">ACFYXQ_04725</name>
</gene>
<keyword evidence="2" id="KW-1133">Transmembrane helix</keyword>
<feature type="compositionally biased region" description="Basic residues" evidence="1">
    <location>
        <begin position="41"/>
        <end position="58"/>
    </location>
</feature>
<protein>
    <recommendedName>
        <fullName evidence="5">Lipoprotein</fullName>
    </recommendedName>
</protein>
<feature type="region of interest" description="Disordered" evidence="1">
    <location>
        <begin position="32"/>
        <end position="76"/>
    </location>
</feature>
<name>A0ABW6RST4_9NOCA</name>
<evidence type="ECO:0000313" key="3">
    <source>
        <dbReference type="EMBL" id="MFF3567067.1"/>
    </source>
</evidence>